<dbReference type="Proteomes" id="UP000494106">
    <property type="component" value="Unassembled WGS sequence"/>
</dbReference>
<dbReference type="AlphaFoldDB" id="A0A8S0ZX86"/>
<sequence>MNSKLLVTVWALCLSLTNANDIRIGVTSGRPIKIYSEIKEANPAIWTRSEDVVVNSTGNEIIEAIYVTDLREDKDGKAIIENGGVGTRSVTIRLESPSIFRGYKFMIEVYATDPNERYRSKGYSQQYYGDTQFARKF</sequence>
<feature type="signal peptide" evidence="1">
    <location>
        <begin position="1"/>
        <end position="19"/>
    </location>
</feature>
<proteinExistence type="predicted"/>
<keyword evidence="1" id="KW-0732">Signal</keyword>
<dbReference type="EMBL" id="CADEBC010000495">
    <property type="protein sequence ID" value="CAB3237876.1"/>
    <property type="molecule type" value="Genomic_DNA"/>
</dbReference>
<reference evidence="4 5" key="1">
    <citation type="submission" date="2020-04" db="EMBL/GenBank/DDBJ databases">
        <authorList>
            <person name="Wallbank WR R."/>
            <person name="Pardo Diaz C."/>
            <person name="Kozak K."/>
            <person name="Martin S."/>
            <person name="Jiggins C."/>
            <person name="Moest M."/>
            <person name="Warren A I."/>
            <person name="Byers J.R.P. K."/>
            <person name="Montejo-Kovacevich G."/>
            <person name="Yen C E."/>
        </authorList>
    </citation>
    <scope>NUCLEOTIDE SEQUENCE [LARGE SCALE GENOMIC DNA]</scope>
</reference>
<dbReference type="OrthoDB" id="7230779at2759"/>
<evidence type="ECO:0000313" key="5">
    <source>
        <dbReference type="Proteomes" id="UP000494256"/>
    </source>
</evidence>
<dbReference type="InterPro" id="IPR031734">
    <property type="entry name" value="MBF2"/>
</dbReference>
<comment type="caution">
    <text evidence="3">The sequence shown here is derived from an EMBL/GenBank/DDBJ whole genome shotgun (WGS) entry which is preliminary data.</text>
</comment>
<keyword evidence="4" id="KW-1185">Reference proteome</keyword>
<name>A0A8S0ZX86_ARCPL</name>
<evidence type="ECO:0000313" key="4">
    <source>
        <dbReference type="Proteomes" id="UP000494106"/>
    </source>
</evidence>
<evidence type="ECO:0000313" key="3">
    <source>
        <dbReference type="EMBL" id="CAB3237876.1"/>
    </source>
</evidence>
<dbReference type="Proteomes" id="UP000494256">
    <property type="component" value="Unassembled WGS sequence"/>
</dbReference>
<organism evidence="3 4">
    <name type="scientific">Arctia plantaginis</name>
    <name type="common">Wood tiger moth</name>
    <name type="synonym">Phalaena plantaginis</name>
    <dbReference type="NCBI Taxonomy" id="874455"/>
    <lineage>
        <taxon>Eukaryota</taxon>
        <taxon>Metazoa</taxon>
        <taxon>Ecdysozoa</taxon>
        <taxon>Arthropoda</taxon>
        <taxon>Hexapoda</taxon>
        <taxon>Insecta</taxon>
        <taxon>Pterygota</taxon>
        <taxon>Neoptera</taxon>
        <taxon>Endopterygota</taxon>
        <taxon>Lepidoptera</taxon>
        <taxon>Glossata</taxon>
        <taxon>Ditrysia</taxon>
        <taxon>Noctuoidea</taxon>
        <taxon>Erebidae</taxon>
        <taxon>Arctiinae</taxon>
        <taxon>Arctia</taxon>
    </lineage>
</organism>
<dbReference type="Pfam" id="PF15868">
    <property type="entry name" value="MBF2"/>
    <property type="match status" value="1"/>
</dbReference>
<accession>A0A8S0ZX86</accession>
<evidence type="ECO:0000256" key="1">
    <source>
        <dbReference type="SAM" id="SignalP"/>
    </source>
</evidence>
<feature type="chain" id="PRO_5036434289" evidence="1">
    <location>
        <begin position="20"/>
        <end position="137"/>
    </location>
</feature>
<protein>
    <submittedName>
        <fullName evidence="3">Uncharacterized protein</fullName>
    </submittedName>
</protein>
<dbReference type="EMBL" id="CADEBD010000226">
    <property type="protein sequence ID" value="CAB3226108.1"/>
    <property type="molecule type" value="Genomic_DNA"/>
</dbReference>
<gene>
    <name evidence="2" type="ORF">APLA_LOCUS2553</name>
    <name evidence="3" type="ORF">APLA_LOCUS7206</name>
</gene>
<evidence type="ECO:0000313" key="2">
    <source>
        <dbReference type="EMBL" id="CAB3226108.1"/>
    </source>
</evidence>